<protein>
    <submittedName>
        <fullName evidence="2">Membrane protein</fullName>
    </submittedName>
</protein>
<evidence type="ECO:0000313" key="2">
    <source>
        <dbReference type="EMBL" id="KIS24319.1"/>
    </source>
</evidence>
<feature type="transmembrane region" description="Helical" evidence="1">
    <location>
        <begin position="162"/>
        <end position="182"/>
    </location>
</feature>
<comment type="caution">
    <text evidence="2">The sequence shown here is derived from an EMBL/GenBank/DDBJ whole genome shotgun (WGS) entry which is preliminary data.</text>
</comment>
<feature type="transmembrane region" description="Helical" evidence="1">
    <location>
        <begin position="56"/>
        <end position="75"/>
    </location>
</feature>
<dbReference type="Proteomes" id="UP000032250">
    <property type="component" value="Unassembled WGS sequence"/>
</dbReference>
<dbReference type="AlphaFoldDB" id="A0A0D1AMF0"/>
<feature type="transmembrane region" description="Helical" evidence="1">
    <location>
        <begin position="364"/>
        <end position="382"/>
    </location>
</feature>
<feature type="transmembrane region" description="Helical" evidence="1">
    <location>
        <begin position="5"/>
        <end position="20"/>
    </location>
</feature>
<accession>A0A0D1AMF0</accession>
<feature type="transmembrane region" description="Helical" evidence="1">
    <location>
        <begin position="323"/>
        <end position="344"/>
    </location>
</feature>
<gene>
    <name evidence="2" type="ORF">N495_12295</name>
</gene>
<dbReference type="InterPro" id="IPR014226">
    <property type="entry name" value="Spore_IM_YlbJ"/>
</dbReference>
<feature type="transmembrane region" description="Helical" evidence="1">
    <location>
        <begin position="215"/>
        <end position="236"/>
    </location>
</feature>
<evidence type="ECO:0000256" key="1">
    <source>
        <dbReference type="SAM" id="Phobius"/>
    </source>
</evidence>
<dbReference type="OrthoDB" id="1645614at2"/>
<reference evidence="2 3" key="1">
    <citation type="submission" date="2014-06" db="EMBL/GenBank/DDBJ databases">
        <title>Genome characterization of distinct group I Clostridium botulinum lineages.</title>
        <authorList>
            <person name="Giordani F."/>
            <person name="Anselmo A."/>
            <person name="Fillo S."/>
            <person name="Palozzi A.M."/>
            <person name="Fortunato A."/>
            <person name="Gentile B."/>
            <person name="Ciammaruconi A."/>
            <person name="Anniballi F."/>
            <person name="De Medici D."/>
            <person name="Lista F."/>
        </authorList>
    </citation>
    <scope>NUCLEOTIDE SEQUENCE [LARGE SCALE GENOMIC DNA]</scope>
    <source>
        <strain evidence="2 3">B2 450</strain>
    </source>
</reference>
<dbReference type="PATRIC" id="fig|1379739.3.peg.2841"/>
<keyword evidence="1" id="KW-1133">Transmembrane helix</keyword>
<organism evidence="2 3">
    <name type="scientific">Clostridium botulinum B2 450</name>
    <dbReference type="NCBI Taxonomy" id="1379739"/>
    <lineage>
        <taxon>Bacteria</taxon>
        <taxon>Bacillati</taxon>
        <taxon>Bacillota</taxon>
        <taxon>Clostridia</taxon>
        <taxon>Eubacteriales</taxon>
        <taxon>Clostridiaceae</taxon>
        <taxon>Clostridium</taxon>
    </lineage>
</organism>
<evidence type="ECO:0000313" key="3">
    <source>
        <dbReference type="Proteomes" id="UP000032250"/>
    </source>
</evidence>
<keyword evidence="1" id="KW-0472">Membrane</keyword>
<sequence length="388" mass="43932">MTLFFYIMLFLIFILLFKLFKNENIIITFLCSILIIYIIIAPRFCIEATLSGAKLFFYKVFPSLFPFLILTNIIINYGGVHIYSKLFGKILCAPLKLKKECSFPLIVSALCGYPLGAKYSCDLYENGDINFSTLERLINIASNAGPLFIIGSVGTSMLGNPYAGYVLLLSNYISCIIVGLILPSRNTKMYRDFKKNLKISNKNIGESLKNSIDGAIKTCIGVAGFVILFSLLLNILRNNFLFKFLLNNLCIFFNIDKNLIEGFLLGLVEMTNGCYLISTSSIDISKKLILISFLLAFSGFSIISQVYSFTYKQGINIKRYIKIKFIQGLIASTTCVILYKIPIFSMYLDTFTDKNTHLILSNNLLFVFILLLLIVPLIIYYIKFLNKN</sequence>
<feature type="transmembrane region" description="Helical" evidence="1">
    <location>
        <begin position="26"/>
        <end position="44"/>
    </location>
</feature>
<dbReference type="EMBL" id="JXSU01000007">
    <property type="protein sequence ID" value="KIS24319.1"/>
    <property type="molecule type" value="Genomic_DNA"/>
</dbReference>
<dbReference type="RefSeq" id="WP_042384669.1">
    <property type="nucleotide sequence ID" value="NZ_JXSU01000007.1"/>
</dbReference>
<name>A0A0D1AMF0_CLOBO</name>
<feature type="transmembrane region" description="Helical" evidence="1">
    <location>
        <begin position="288"/>
        <end position="311"/>
    </location>
</feature>
<dbReference type="NCBIfam" id="TIGR02871">
    <property type="entry name" value="spore_ylbJ"/>
    <property type="match status" value="1"/>
</dbReference>
<proteinExistence type="predicted"/>
<dbReference type="HOGENOM" id="CLU_051469_0_1_9"/>
<keyword evidence="1" id="KW-0812">Transmembrane</keyword>